<comment type="caution">
    <text evidence="1">The sequence shown here is derived from an EMBL/GenBank/DDBJ whole genome shotgun (WGS) entry which is preliminary data.</text>
</comment>
<dbReference type="AlphaFoldDB" id="X8DXT9"/>
<reference evidence="1" key="1">
    <citation type="submission" date="2014-01" db="EMBL/GenBank/DDBJ databases">
        <authorList>
            <person name="Brown-Elliot B."/>
            <person name="Wallace R."/>
            <person name="Lenaerts A."/>
            <person name="Ordway D."/>
            <person name="DeGroote M.A."/>
            <person name="Parker T."/>
            <person name="Sizemore C."/>
            <person name="Tallon L.J."/>
            <person name="Sadzewicz L.K."/>
            <person name="Sengamalay N."/>
            <person name="Fraser C.M."/>
            <person name="Hine E."/>
            <person name="Shefchek K.A."/>
            <person name="Das S.P."/>
            <person name="Tettelin H."/>
        </authorList>
    </citation>
    <scope>NUCLEOTIDE SEQUENCE [LARGE SCALE GENOMIC DNA]</scope>
    <source>
        <strain evidence="1">4042</strain>
    </source>
</reference>
<proteinExistence type="predicted"/>
<gene>
    <name evidence="1" type="ORF">I553_9365</name>
</gene>
<sequence length="42" mass="4356">MVSICPTLAINYRPDGGLPHDGAPVTATDQLGNDRITATCVT</sequence>
<organism evidence="1">
    <name type="scientific">Mycobacterium xenopi 4042</name>
    <dbReference type="NCBI Taxonomy" id="1299334"/>
    <lineage>
        <taxon>Bacteria</taxon>
        <taxon>Bacillati</taxon>
        <taxon>Actinomycetota</taxon>
        <taxon>Actinomycetes</taxon>
        <taxon>Mycobacteriales</taxon>
        <taxon>Mycobacteriaceae</taxon>
        <taxon>Mycobacterium</taxon>
    </lineage>
</organism>
<protein>
    <submittedName>
        <fullName evidence="1">Uncharacterized protein</fullName>
    </submittedName>
</protein>
<dbReference type="EMBL" id="JAOB01000011">
    <property type="protein sequence ID" value="EUA73209.1"/>
    <property type="molecule type" value="Genomic_DNA"/>
</dbReference>
<accession>X8DXT9</accession>
<name>X8DXT9_MYCXE</name>
<evidence type="ECO:0000313" key="1">
    <source>
        <dbReference type="EMBL" id="EUA73209.1"/>
    </source>
</evidence>